<dbReference type="RefSeq" id="WP_045106596.1">
    <property type="nucleotide sequence ID" value="NZ_LN681225.1"/>
</dbReference>
<reference evidence="2" key="1">
    <citation type="submission" date="2014-09" db="EMBL/GenBank/DDBJ databases">
        <authorList>
            <person name="Gomez-Valero L."/>
        </authorList>
    </citation>
    <scope>NUCLEOTIDE SEQUENCE [LARGE SCALE GENOMIC DNA]</scope>
    <source>
        <strain evidence="2">ATCC35250</strain>
    </source>
</reference>
<proteinExistence type="predicted"/>
<sequence length="210" mass="24318">MTQTCYYLTYEQNHPFFYSKNFSPVNSKELSGFFAFVAYENAGEFLFVLRRAINYQTNHSGISLMLQPHKTIERLNFFVEPKHHYRLSHFIKDQPKFGGEFLLFEGEIVFWNFKSRCYSLSKSDYHDNNPNLQASIQQTSLPTNRFISAKKADHFAETSLTIHFKSNGEFLIPEDASKTVVLLNTQLELVPMPSLLEEDPVTHTLICSSP</sequence>
<evidence type="ECO:0000313" key="2">
    <source>
        <dbReference type="Proteomes" id="UP000032803"/>
    </source>
</evidence>
<keyword evidence="2" id="KW-1185">Reference proteome</keyword>
<dbReference type="PATRIC" id="fig|449.7.peg.91"/>
<evidence type="ECO:0000313" key="1">
    <source>
        <dbReference type="EMBL" id="CEK11386.1"/>
    </source>
</evidence>
<accession>A0A0A8UV37</accession>
<dbReference type="EMBL" id="LN681225">
    <property type="protein sequence ID" value="CEK11386.1"/>
    <property type="molecule type" value="Genomic_DNA"/>
</dbReference>
<dbReference type="KEGG" id="lha:LHA_2370"/>
<dbReference type="HOGENOM" id="CLU_1308856_0_0_6"/>
<dbReference type="AlphaFoldDB" id="A0A0A8UV37"/>
<gene>
    <name evidence="1" type="ORF">LHA_2370</name>
</gene>
<name>A0A0A8UV37_LEGHA</name>
<organism evidence="1 2">
    <name type="scientific">Legionella hackeliae</name>
    <dbReference type="NCBI Taxonomy" id="449"/>
    <lineage>
        <taxon>Bacteria</taxon>
        <taxon>Pseudomonadati</taxon>
        <taxon>Pseudomonadota</taxon>
        <taxon>Gammaproteobacteria</taxon>
        <taxon>Legionellales</taxon>
        <taxon>Legionellaceae</taxon>
        <taxon>Legionella</taxon>
    </lineage>
</organism>
<dbReference type="STRING" id="449.LHA_2370"/>
<dbReference type="Proteomes" id="UP000032803">
    <property type="component" value="Chromosome I"/>
</dbReference>
<protein>
    <submittedName>
        <fullName evidence="1">Uncharacterized protein</fullName>
    </submittedName>
</protein>
<dbReference type="OrthoDB" id="5649092at2"/>